<evidence type="ECO:0000313" key="4">
    <source>
        <dbReference type="EMBL" id="MFC5749841.1"/>
    </source>
</evidence>
<protein>
    <recommendedName>
        <fullName evidence="6">3-methyl-2-oxobutanoate dehydrogenase subunit VorB</fullName>
    </recommendedName>
</protein>
<name>A0ABW1A5I6_9ACTN</name>
<accession>A0ABW1A5I6</accession>
<proteinExistence type="predicted"/>
<dbReference type="RefSeq" id="WP_378285565.1">
    <property type="nucleotide sequence ID" value="NZ_JBHSON010000046.1"/>
</dbReference>
<reference evidence="5" key="1">
    <citation type="journal article" date="2019" name="Int. J. Syst. Evol. Microbiol.">
        <title>The Global Catalogue of Microorganisms (GCM) 10K type strain sequencing project: providing services to taxonomists for standard genome sequencing and annotation.</title>
        <authorList>
            <consortium name="The Broad Institute Genomics Platform"/>
            <consortium name="The Broad Institute Genome Sequencing Center for Infectious Disease"/>
            <person name="Wu L."/>
            <person name="Ma J."/>
        </authorList>
    </citation>
    <scope>NUCLEOTIDE SEQUENCE [LARGE SCALE GENOMIC DNA]</scope>
    <source>
        <strain evidence="5">KCTC 42087</strain>
    </source>
</reference>
<dbReference type="PANTHER" id="PTHR43088">
    <property type="entry name" value="SUBUNIT OF PYRUVATE:FLAVODOXIN OXIDOREDUCTASE-RELATED"/>
    <property type="match status" value="1"/>
</dbReference>
<dbReference type="Pfam" id="PF17147">
    <property type="entry name" value="PFOR_II"/>
    <property type="match status" value="1"/>
</dbReference>
<gene>
    <name evidence="4" type="ORF">ACFPZN_29800</name>
</gene>
<dbReference type="CDD" id="cd07034">
    <property type="entry name" value="TPP_PYR_PFOR_IOR-alpha_like"/>
    <property type="match status" value="1"/>
</dbReference>
<dbReference type="Gene3D" id="3.40.50.970">
    <property type="match status" value="1"/>
</dbReference>
<feature type="domain" description="Pyruvate:ferredoxin oxidoreductase core" evidence="3">
    <location>
        <begin position="245"/>
        <end position="328"/>
    </location>
</feature>
<dbReference type="InterPro" id="IPR009014">
    <property type="entry name" value="Transketo_C/PFOR_II"/>
</dbReference>
<dbReference type="InterPro" id="IPR029061">
    <property type="entry name" value="THDP-binding"/>
</dbReference>
<dbReference type="Gene3D" id="3.40.50.920">
    <property type="match status" value="1"/>
</dbReference>
<dbReference type="PANTHER" id="PTHR43088:SF1">
    <property type="entry name" value="SUBUNIT OF PYRUVATE:FLAVODOXIN OXIDOREDUCTASE"/>
    <property type="match status" value="1"/>
</dbReference>
<keyword evidence="5" id="KW-1185">Reference proteome</keyword>
<evidence type="ECO:0000256" key="1">
    <source>
        <dbReference type="ARBA" id="ARBA00023002"/>
    </source>
</evidence>
<evidence type="ECO:0008006" key="6">
    <source>
        <dbReference type="Google" id="ProtNLM"/>
    </source>
</evidence>
<feature type="domain" description="Pyruvate flavodoxin/ferredoxin oxidoreductase pyrimidine binding" evidence="2">
    <location>
        <begin position="14"/>
        <end position="175"/>
    </location>
</feature>
<dbReference type="EMBL" id="JBHSON010000046">
    <property type="protein sequence ID" value="MFC5749841.1"/>
    <property type="molecule type" value="Genomic_DNA"/>
</dbReference>
<dbReference type="Pfam" id="PF01855">
    <property type="entry name" value="POR_N"/>
    <property type="match status" value="1"/>
</dbReference>
<evidence type="ECO:0000313" key="5">
    <source>
        <dbReference type="Proteomes" id="UP001596074"/>
    </source>
</evidence>
<dbReference type="Proteomes" id="UP001596074">
    <property type="component" value="Unassembled WGS sequence"/>
</dbReference>
<sequence>MAPRLAEGAETIAEAMVAAGCRFFAGYPMTPFTEVLEHMARLLPDAGGTCVNAESELEAIGMTWGAAAAGARAATGSVGQGLSLMQESISELCRAQVPLVVLNMSRGQTDYFQSTRGGGHGDYRHPVLAPVDAPEAAELVQYAFHLADQWRNPVLLYGDYYLAHVQESVEVRPLDFGPLPPKDWCVDGSAAGTGNSKLVSPLSRDKARMEGEGGYGAHLAFVAERMSAMAAGITPMVETGFVDDAEFVVVSFGTAARYVRYVVGLLREEGLPIGFVRPITLWPFPSETVAEVAARARTVAVYELNNGQMVEDVRLAVNGRAPVRFIGDLTLDMSGFGISPDYDVERLSERLRTAFDAETRKV</sequence>
<keyword evidence="1" id="KW-0560">Oxidoreductase</keyword>
<dbReference type="InterPro" id="IPR052368">
    <property type="entry name" value="2-oxoacid_oxidoreductase"/>
</dbReference>
<organism evidence="4 5">
    <name type="scientific">Actinomadura rugatobispora</name>
    <dbReference type="NCBI Taxonomy" id="1994"/>
    <lineage>
        <taxon>Bacteria</taxon>
        <taxon>Bacillati</taxon>
        <taxon>Actinomycetota</taxon>
        <taxon>Actinomycetes</taxon>
        <taxon>Streptosporangiales</taxon>
        <taxon>Thermomonosporaceae</taxon>
        <taxon>Actinomadura</taxon>
    </lineage>
</organism>
<dbReference type="InterPro" id="IPR002880">
    <property type="entry name" value="Pyrv_Fd/Flavodoxin_OxRdtase_N"/>
</dbReference>
<evidence type="ECO:0000259" key="2">
    <source>
        <dbReference type="Pfam" id="PF01855"/>
    </source>
</evidence>
<dbReference type="SUPFAM" id="SSF52518">
    <property type="entry name" value="Thiamin diphosphate-binding fold (THDP-binding)"/>
    <property type="match status" value="1"/>
</dbReference>
<comment type="caution">
    <text evidence="4">The sequence shown here is derived from an EMBL/GenBank/DDBJ whole genome shotgun (WGS) entry which is preliminary data.</text>
</comment>
<dbReference type="InterPro" id="IPR033412">
    <property type="entry name" value="PFOR_II"/>
</dbReference>
<evidence type="ECO:0000259" key="3">
    <source>
        <dbReference type="Pfam" id="PF17147"/>
    </source>
</evidence>
<dbReference type="SUPFAM" id="SSF52922">
    <property type="entry name" value="TK C-terminal domain-like"/>
    <property type="match status" value="1"/>
</dbReference>